<dbReference type="PANTHER" id="PTHR23063">
    <property type="entry name" value="PHOSPHOLIPID ACYLTRANSFERASE"/>
    <property type="match status" value="1"/>
</dbReference>
<reference evidence="7" key="1">
    <citation type="submission" date="2020-05" db="EMBL/GenBank/DDBJ databases">
        <title>Phylogenomic resolution of chytrid fungi.</title>
        <authorList>
            <person name="Stajich J.E."/>
            <person name="Amses K."/>
            <person name="Simmons R."/>
            <person name="Seto K."/>
            <person name="Myers J."/>
            <person name="Bonds A."/>
            <person name="Quandt C.A."/>
            <person name="Barry K."/>
            <person name="Liu P."/>
            <person name="Grigoriev I."/>
            <person name="Longcore J.E."/>
            <person name="James T.Y."/>
        </authorList>
    </citation>
    <scope>NUCLEOTIDE SEQUENCE</scope>
    <source>
        <strain evidence="7">JEL0476</strain>
    </source>
</reference>
<proteinExistence type="predicted"/>
<evidence type="ECO:0000256" key="3">
    <source>
        <dbReference type="ARBA" id="ARBA00022989"/>
    </source>
</evidence>
<evidence type="ECO:0000256" key="4">
    <source>
        <dbReference type="ARBA" id="ARBA00023098"/>
    </source>
</evidence>
<dbReference type="EMBL" id="JADGJW010000388">
    <property type="protein sequence ID" value="KAJ3218288.1"/>
    <property type="molecule type" value="Genomic_DNA"/>
</dbReference>
<dbReference type="AlphaFoldDB" id="A0AAD5XXS7"/>
<evidence type="ECO:0000256" key="1">
    <source>
        <dbReference type="ARBA" id="ARBA00022679"/>
    </source>
</evidence>
<evidence type="ECO:0000256" key="5">
    <source>
        <dbReference type="ARBA" id="ARBA00023136"/>
    </source>
</evidence>
<keyword evidence="2" id="KW-0812">Transmembrane</keyword>
<keyword evidence="1" id="KW-0808">Transferase</keyword>
<keyword evidence="3" id="KW-1133">Transmembrane helix</keyword>
<evidence type="ECO:0000313" key="8">
    <source>
        <dbReference type="Proteomes" id="UP001211065"/>
    </source>
</evidence>
<dbReference type="GO" id="GO:0016746">
    <property type="term" value="F:acyltransferase activity"/>
    <property type="evidence" value="ECO:0007669"/>
    <property type="project" value="UniProtKB-KW"/>
</dbReference>
<evidence type="ECO:0000256" key="2">
    <source>
        <dbReference type="ARBA" id="ARBA00022692"/>
    </source>
</evidence>
<dbReference type="PANTHER" id="PTHR23063:SF60">
    <property type="entry name" value="LYSOPHOSPHATIDIC ACID:OLEOYL-COA ACYLTRANSFERASE 1"/>
    <property type="match status" value="1"/>
</dbReference>
<sequence>MTGKSPINLIEEEKSNKDLLTLKDYLKKNKRNFDSPLCIFPEGTTSNGRGLLRFLPVFEKFSPLELKNLTLNFICLKYPHENFSCTFTVNSKLTHLYNTCCQFQNFLKVKQLPHAQQYFQETTGEEVVKNYGTFSKLRQTNLNFEDKIKFLEYFNLRESSTAYKKKY</sequence>
<keyword evidence="6" id="KW-0012">Acyltransferase</keyword>
<protein>
    <recommendedName>
        <fullName evidence="9">Phospholipid/glycerol acyltransferase domain-containing protein</fullName>
    </recommendedName>
</protein>
<keyword evidence="4" id="KW-0443">Lipid metabolism</keyword>
<comment type="caution">
    <text evidence="7">The sequence shown here is derived from an EMBL/GenBank/DDBJ whole genome shotgun (WGS) entry which is preliminary data.</text>
</comment>
<evidence type="ECO:0000313" key="7">
    <source>
        <dbReference type="EMBL" id="KAJ3218288.1"/>
    </source>
</evidence>
<accession>A0AAD5XXS7</accession>
<evidence type="ECO:0000256" key="6">
    <source>
        <dbReference type="ARBA" id="ARBA00023315"/>
    </source>
</evidence>
<evidence type="ECO:0008006" key="9">
    <source>
        <dbReference type="Google" id="ProtNLM"/>
    </source>
</evidence>
<organism evidence="7 8">
    <name type="scientific">Clydaea vesicula</name>
    <dbReference type="NCBI Taxonomy" id="447962"/>
    <lineage>
        <taxon>Eukaryota</taxon>
        <taxon>Fungi</taxon>
        <taxon>Fungi incertae sedis</taxon>
        <taxon>Chytridiomycota</taxon>
        <taxon>Chytridiomycota incertae sedis</taxon>
        <taxon>Chytridiomycetes</taxon>
        <taxon>Lobulomycetales</taxon>
        <taxon>Lobulomycetaceae</taxon>
        <taxon>Clydaea</taxon>
    </lineage>
</organism>
<gene>
    <name evidence="7" type="ORF">HK099_005117</name>
</gene>
<dbReference type="Proteomes" id="UP001211065">
    <property type="component" value="Unassembled WGS sequence"/>
</dbReference>
<keyword evidence="5" id="KW-0472">Membrane</keyword>
<dbReference type="GO" id="GO:0006629">
    <property type="term" value="P:lipid metabolic process"/>
    <property type="evidence" value="ECO:0007669"/>
    <property type="project" value="UniProtKB-KW"/>
</dbReference>
<name>A0AAD5XXS7_9FUNG</name>
<keyword evidence="8" id="KW-1185">Reference proteome</keyword>